<dbReference type="Pfam" id="PF13560">
    <property type="entry name" value="HTH_31"/>
    <property type="match status" value="1"/>
</dbReference>
<feature type="domain" description="HTH cro/C1-type" evidence="1">
    <location>
        <begin position="11"/>
        <end position="67"/>
    </location>
</feature>
<dbReference type="AlphaFoldDB" id="A0A7Z0WKK6"/>
<organism evidence="2 3">
    <name type="scientific">Actinophytocola xinjiangensis</name>
    <dbReference type="NCBI Taxonomy" id="485602"/>
    <lineage>
        <taxon>Bacteria</taxon>
        <taxon>Bacillati</taxon>
        <taxon>Actinomycetota</taxon>
        <taxon>Actinomycetes</taxon>
        <taxon>Pseudonocardiales</taxon>
        <taxon>Pseudonocardiaceae</taxon>
    </lineage>
</organism>
<proteinExistence type="predicted"/>
<dbReference type="InterPro" id="IPR010982">
    <property type="entry name" value="Lambda_DNA-bd_dom_sf"/>
</dbReference>
<keyword evidence="3" id="KW-1185">Reference proteome</keyword>
<gene>
    <name evidence="2" type="ORF">BLA60_21430</name>
</gene>
<protein>
    <recommendedName>
        <fullName evidence="1">HTH cro/C1-type domain-containing protein</fullName>
    </recommendedName>
</protein>
<reference evidence="2 3" key="1">
    <citation type="submission" date="2016-12" db="EMBL/GenBank/DDBJ databases">
        <title>The draft genome sequence of Actinophytocola xinjiangensis.</title>
        <authorList>
            <person name="Wang W."/>
            <person name="Yuan L."/>
        </authorList>
    </citation>
    <scope>NUCLEOTIDE SEQUENCE [LARGE SCALE GENOMIC DNA]</scope>
    <source>
        <strain evidence="2 3">CGMCC 4.4663</strain>
    </source>
</reference>
<dbReference type="SUPFAM" id="SSF47413">
    <property type="entry name" value="lambda repressor-like DNA-binding domains"/>
    <property type="match status" value="1"/>
</dbReference>
<evidence type="ECO:0000313" key="2">
    <source>
        <dbReference type="EMBL" id="OLF09137.1"/>
    </source>
</evidence>
<dbReference type="InterPro" id="IPR001387">
    <property type="entry name" value="Cro/C1-type_HTH"/>
</dbReference>
<dbReference type="EMBL" id="MSIF01000010">
    <property type="protein sequence ID" value="OLF09137.1"/>
    <property type="molecule type" value="Genomic_DNA"/>
</dbReference>
<dbReference type="Proteomes" id="UP000185696">
    <property type="component" value="Unassembled WGS sequence"/>
</dbReference>
<evidence type="ECO:0000313" key="3">
    <source>
        <dbReference type="Proteomes" id="UP000185696"/>
    </source>
</evidence>
<evidence type="ECO:0000259" key="1">
    <source>
        <dbReference type="PROSITE" id="PS50943"/>
    </source>
</evidence>
<comment type="caution">
    <text evidence="2">The sequence shown here is derived from an EMBL/GenBank/DDBJ whole genome shotgun (WGS) entry which is preliminary data.</text>
</comment>
<accession>A0A7Z0WKK6</accession>
<dbReference type="SMART" id="SM00530">
    <property type="entry name" value="HTH_XRE"/>
    <property type="match status" value="1"/>
</dbReference>
<dbReference type="CDD" id="cd00093">
    <property type="entry name" value="HTH_XRE"/>
    <property type="match status" value="1"/>
</dbReference>
<dbReference type="PROSITE" id="PS50943">
    <property type="entry name" value="HTH_CROC1"/>
    <property type="match status" value="1"/>
</dbReference>
<sequence>MLGDQRFGVMLRELRTSRKLTLAAVARQAGCAESLLSYVESGRRRIQPWLADALDVVYDTGGAITALVGTTPPHSDLVRAPDTDTSDDMLVLRLPTGGATMPISRRDLLAGLSIGALGGALADKIDHLLTSTDVGDDGSTLASIERAFEGFSTAARALPPARLIDGMTGQVAMLDRLRHRAPAGSRRGYTVMQARFAESLSWACEESGDPNGALYWIDRAAQWASSARWDPMVGYTFVRRAMVVTTFTGDGLRAVDVVSPVLDMSELSWVRGLAAKQTAMGYALAGQPEASARALDEAMRLLARPARDDETHLGQRSVVGNDLHAVYQSTCDIYLGRGVSAISALRSRLDGLARSSPRTATISRAKLARAHANAGQPADAVRLAWEALDAHDQIGSHSALSEVRRTLRVLGRWEGRADVRGEIADLAHRLSG</sequence>
<dbReference type="Gene3D" id="1.10.260.40">
    <property type="entry name" value="lambda repressor-like DNA-binding domains"/>
    <property type="match status" value="1"/>
</dbReference>
<dbReference type="GO" id="GO:0003677">
    <property type="term" value="F:DNA binding"/>
    <property type="evidence" value="ECO:0007669"/>
    <property type="project" value="InterPro"/>
</dbReference>
<name>A0A7Z0WKK6_9PSEU</name>